<sequence length="151" mass="16959">MITSGSISREVAADRFDFLAEKVRGRRAALNDFTHTDPDFVFWIYPDGRLFDAKDAHIRNYPKGHAHILKDKPEYGGFLRGRVATRLGHQLIVVYCREDALFSDASRMTQFLKGITHLPVPLDPAALVVSDNADLYGTLDDIEERLASLLG</sequence>
<protein>
    <submittedName>
        <fullName evidence="1">Uncharacterized protein</fullName>
    </submittedName>
</protein>
<dbReference type="EMBL" id="JBBUKT010000007">
    <property type="protein sequence ID" value="MEK7952329.1"/>
    <property type="molecule type" value="Genomic_DNA"/>
</dbReference>
<dbReference type="Proteomes" id="UP001371305">
    <property type="component" value="Unassembled WGS sequence"/>
</dbReference>
<evidence type="ECO:0000313" key="2">
    <source>
        <dbReference type="Proteomes" id="UP001371305"/>
    </source>
</evidence>
<dbReference type="RefSeq" id="WP_341406087.1">
    <property type="nucleotide sequence ID" value="NZ_JBBUKT010000007.1"/>
</dbReference>
<proteinExistence type="predicted"/>
<reference evidence="1 2" key="1">
    <citation type="submission" date="2024-04" db="EMBL/GenBank/DDBJ databases">
        <title>Luteolibacter sp. isolated from soil.</title>
        <authorList>
            <person name="An J."/>
        </authorList>
    </citation>
    <scope>NUCLEOTIDE SEQUENCE [LARGE SCALE GENOMIC DNA]</scope>
    <source>
        <strain evidence="1 2">Y139</strain>
    </source>
</reference>
<gene>
    <name evidence="1" type="ORF">WKV53_17595</name>
</gene>
<keyword evidence="2" id="KW-1185">Reference proteome</keyword>
<evidence type="ECO:0000313" key="1">
    <source>
        <dbReference type="EMBL" id="MEK7952329.1"/>
    </source>
</evidence>
<comment type="caution">
    <text evidence="1">The sequence shown here is derived from an EMBL/GenBank/DDBJ whole genome shotgun (WGS) entry which is preliminary data.</text>
</comment>
<organism evidence="1 2">
    <name type="scientific">Luteolibacter soli</name>
    <dbReference type="NCBI Taxonomy" id="3135280"/>
    <lineage>
        <taxon>Bacteria</taxon>
        <taxon>Pseudomonadati</taxon>
        <taxon>Verrucomicrobiota</taxon>
        <taxon>Verrucomicrobiia</taxon>
        <taxon>Verrucomicrobiales</taxon>
        <taxon>Verrucomicrobiaceae</taxon>
        <taxon>Luteolibacter</taxon>
    </lineage>
</organism>
<accession>A0ABU9AX45</accession>
<name>A0ABU9AX45_9BACT</name>